<evidence type="ECO:0008006" key="5">
    <source>
        <dbReference type="Google" id="ProtNLM"/>
    </source>
</evidence>
<accession>A0A2M9BCZ1</accession>
<feature type="transmembrane region" description="Helical" evidence="2">
    <location>
        <begin position="15"/>
        <end position="34"/>
    </location>
</feature>
<protein>
    <recommendedName>
        <fullName evidence="5">Cellulose synthase</fullName>
    </recommendedName>
</protein>
<evidence type="ECO:0000313" key="4">
    <source>
        <dbReference type="Proteomes" id="UP000230842"/>
    </source>
</evidence>
<dbReference type="Proteomes" id="UP000230842">
    <property type="component" value="Unassembled WGS sequence"/>
</dbReference>
<keyword evidence="2" id="KW-0812">Transmembrane</keyword>
<feature type="transmembrane region" description="Helical" evidence="2">
    <location>
        <begin position="46"/>
        <end position="65"/>
    </location>
</feature>
<organism evidence="3 4">
    <name type="scientific">Mumia flava</name>
    <dbReference type="NCBI Taxonomy" id="1348852"/>
    <lineage>
        <taxon>Bacteria</taxon>
        <taxon>Bacillati</taxon>
        <taxon>Actinomycetota</taxon>
        <taxon>Actinomycetes</taxon>
        <taxon>Propionibacteriales</taxon>
        <taxon>Nocardioidaceae</taxon>
        <taxon>Mumia</taxon>
    </lineage>
</organism>
<keyword evidence="4" id="KW-1185">Reference proteome</keyword>
<evidence type="ECO:0000256" key="1">
    <source>
        <dbReference type="SAM" id="MobiDB-lite"/>
    </source>
</evidence>
<gene>
    <name evidence="3" type="ORF">CLV56_0025</name>
</gene>
<keyword evidence="2" id="KW-0472">Membrane</keyword>
<proteinExistence type="predicted"/>
<evidence type="ECO:0000256" key="2">
    <source>
        <dbReference type="SAM" id="Phobius"/>
    </source>
</evidence>
<evidence type="ECO:0000313" key="3">
    <source>
        <dbReference type="EMBL" id="PJJ55826.1"/>
    </source>
</evidence>
<dbReference type="AlphaFoldDB" id="A0A2M9BCZ1"/>
<dbReference type="EMBL" id="PGEZ01000001">
    <property type="protein sequence ID" value="PJJ55826.1"/>
    <property type="molecule type" value="Genomic_DNA"/>
</dbReference>
<reference evidence="3 4" key="1">
    <citation type="submission" date="2017-11" db="EMBL/GenBank/DDBJ databases">
        <title>Genomic Encyclopedia of Archaeal and Bacterial Type Strains, Phase II (KMG-II): From Individual Species to Whole Genera.</title>
        <authorList>
            <person name="Goeker M."/>
        </authorList>
    </citation>
    <scope>NUCLEOTIDE SEQUENCE [LARGE SCALE GENOMIC DNA]</scope>
    <source>
        <strain evidence="3 4">DSM 27763</strain>
    </source>
</reference>
<keyword evidence="2" id="KW-1133">Transmembrane helix</keyword>
<comment type="caution">
    <text evidence="3">The sequence shown here is derived from an EMBL/GenBank/DDBJ whole genome shotgun (WGS) entry which is preliminary data.</text>
</comment>
<feature type="transmembrane region" description="Helical" evidence="2">
    <location>
        <begin position="77"/>
        <end position="100"/>
    </location>
</feature>
<name>A0A2M9BCZ1_9ACTN</name>
<feature type="region of interest" description="Disordered" evidence="1">
    <location>
        <begin position="105"/>
        <end position="138"/>
    </location>
</feature>
<sequence>MAWGTLDGMTSTVAMLPWALLLSALAGFWAWRAWQAGRRRAAVGRLGWALLPWALLMVGALRLAVRVADAVVDWATALVFSPTVWLGAALGVVSVALIAYGSRGREPGAVASDRSDPSTGRTKPATRARGRSSGDDDLDEIEEILRRHGIQ</sequence>